<evidence type="ECO:0000313" key="3">
    <source>
        <dbReference type="Proteomes" id="UP000011715"/>
    </source>
</evidence>
<reference evidence="1" key="3">
    <citation type="submission" date="2011-03" db="EMBL/GenBank/DDBJ databases">
        <title>Annotation of Magnaporthe poae ATCC 64411.</title>
        <authorList>
            <person name="Ma L.-J."/>
            <person name="Dead R."/>
            <person name="Young S.K."/>
            <person name="Zeng Q."/>
            <person name="Gargeya S."/>
            <person name="Fitzgerald M."/>
            <person name="Haas B."/>
            <person name="Abouelleil A."/>
            <person name="Alvarado L."/>
            <person name="Arachchi H.M."/>
            <person name="Berlin A."/>
            <person name="Brown A."/>
            <person name="Chapman S.B."/>
            <person name="Chen Z."/>
            <person name="Dunbar C."/>
            <person name="Freedman E."/>
            <person name="Gearin G."/>
            <person name="Gellesch M."/>
            <person name="Goldberg J."/>
            <person name="Griggs A."/>
            <person name="Gujja S."/>
            <person name="Heiman D."/>
            <person name="Howarth C."/>
            <person name="Larson L."/>
            <person name="Lui A."/>
            <person name="MacDonald P.J.P."/>
            <person name="Mehta T."/>
            <person name="Montmayeur A."/>
            <person name="Murphy C."/>
            <person name="Neiman D."/>
            <person name="Pearson M."/>
            <person name="Priest M."/>
            <person name="Roberts A."/>
            <person name="Saif S."/>
            <person name="Shea T."/>
            <person name="Shenoy N."/>
            <person name="Sisk P."/>
            <person name="Stolte C."/>
            <person name="Sykes S."/>
            <person name="Yandava C."/>
            <person name="Wortman J."/>
            <person name="Nusbaum C."/>
            <person name="Birren B."/>
        </authorList>
    </citation>
    <scope>NUCLEOTIDE SEQUENCE</scope>
    <source>
        <strain evidence="1">ATCC 64411</strain>
    </source>
</reference>
<sequence length="108" mass="12091">MALSEMVAEAAGWDWFDTVVHQDVEHVEDLGFGAEGMGLAARTETIYPHQEPLREWKVQAFVTDGGRKLTMEIVTFEAWREDAVQLLDELMACLEELVSRPGDALAVL</sequence>
<dbReference type="AlphaFoldDB" id="A0A0C4EG23"/>
<dbReference type="EMBL" id="ADBL01002929">
    <property type="status" value="NOT_ANNOTATED_CDS"/>
    <property type="molecule type" value="Genomic_DNA"/>
</dbReference>
<evidence type="ECO:0000313" key="2">
    <source>
        <dbReference type="EnsemblFungi" id="MAPG_11737T0"/>
    </source>
</evidence>
<name>A0A0C4EG23_MAGP6</name>
<evidence type="ECO:0000313" key="1">
    <source>
        <dbReference type="EMBL" id="KLU92855.1"/>
    </source>
</evidence>
<reference evidence="1" key="2">
    <citation type="submission" date="2010-05" db="EMBL/GenBank/DDBJ databases">
        <title>The Genome Sequence of Magnaporthe poae strain ATCC 64411.</title>
        <authorList>
            <consortium name="The Broad Institute Genome Sequencing Platform"/>
            <consortium name="Broad Institute Genome Sequencing Center for Infectious Disease"/>
            <person name="Ma L.-J."/>
            <person name="Dead R."/>
            <person name="Young S."/>
            <person name="Zeng Q."/>
            <person name="Koehrsen M."/>
            <person name="Alvarado L."/>
            <person name="Berlin A."/>
            <person name="Chapman S.B."/>
            <person name="Chen Z."/>
            <person name="Freedman E."/>
            <person name="Gellesch M."/>
            <person name="Goldberg J."/>
            <person name="Griggs A."/>
            <person name="Gujja S."/>
            <person name="Heilman E.R."/>
            <person name="Heiman D."/>
            <person name="Hepburn T."/>
            <person name="Howarth C."/>
            <person name="Jen D."/>
            <person name="Larson L."/>
            <person name="Mehta T."/>
            <person name="Neiman D."/>
            <person name="Pearson M."/>
            <person name="Roberts A."/>
            <person name="Saif S."/>
            <person name="Shea T."/>
            <person name="Shenoy N."/>
            <person name="Sisk P."/>
            <person name="Stolte C."/>
            <person name="Sykes S."/>
            <person name="Walk T."/>
            <person name="White J."/>
            <person name="Yandava C."/>
            <person name="Haas B."/>
            <person name="Nusbaum C."/>
            <person name="Birren B."/>
        </authorList>
    </citation>
    <scope>NUCLEOTIDE SEQUENCE</scope>
    <source>
        <strain evidence="1">ATCC 64411</strain>
    </source>
</reference>
<organism evidence="2 3">
    <name type="scientific">Magnaporthiopsis poae (strain ATCC 64411 / 73-15)</name>
    <name type="common">Kentucky bluegrass fungus</name>
    <name type="synonym">Magnaporthe poae</name>
    <dbReference type="NCBI Taxonomy" id="644358"/>
    <lineage>
        <taxon>Eukaryota</taxon>
        <taxon>Fungi</taxon>
        <taxon>Dikarya</taxon>
        <taxon>Ascomycota</taxon>
        <taxon>Pezizomycotina</taxon>
        <taxon>Sordariomycetes</taxon>
        <taxon>Sordariomycetidae</taxon>
        <taxon>Magnaporthales</taxon>
        <taxon>Magnaporthaceae</taxon>
        <taxon>Magnaporthiopsis</taxon>
    </lineage>
</organism>
<dbReference type="OrthoDB" id="3545537at2759"/>
<reference evidence="2" key="5">
    <citation type="submission" date="2015-06" db="UniProtKB">
        <authorList>
            <consortium name="EnsemblFungi"/>
        </authorList>
    </citation>
    <scope>IDENTIFICATION</scope>
    <source>
        <strain evidence="2">ATCC 64411</strain>
    </source>
</reference>
<reference evidence="3" key="1">
    <citation type="submission" date="2010-05" db="EMBL/GenBank/DDBJ databases">
        <title>The genome sequence of Magnaporthe poae strain ATCC 64411.</title>
        <authorList>
            <person name="Ma L.-J."/>
            <person name="Dead R."/>
            <person name="Young S."/>
            <person name="Zeng Q."/>
            <person name="Koehrsen M."/>
            <person name="Alvarado L."/>
            <person name="Berlin A."/>
            <person name="Chapman S.B."/>
            <person name="Chen Z."/>
            <person name="Freedman E."/>
            <person name="Gellesch M."/>
            <person name="Goldberg J."/>
            <person name="Griggs A."/>
            <person name="Gujja S."/>
            <person name="Heilman E.R."/>
            <person name="Heiman D."/>
            <person name="Hepburn T."/>
            <person name="Howarth C."/>
            <person name="Jen D."/>
            <person name="Larson L."/>
            <person name="Mehta T."/>
            <person name="Neiman D."/>
            <person name="Pearson M."/>
            <person name="Roberts A."/>
            <person name="Saif S."/>
            <person name="Shea T."/>
            <person name="Shenoy N."/>
            <person name="Sisk P."/>
            <person name="Stolte C."/>
            <person name="Sykes S."/>
            <person name="Walk T."/>
            <person name="White J."/>
            <person name="Yandava C."/>
            <person name="Haas B."/>
            <person name="Nusbaum C."/>
            <person name="Birren B."/>
        </authorList>
    </citation>
    <scope>NUCLEOTIDE SEQUENCE [LARGE SCALE GENOMIC DNA]</scope>
    <source>
        <strain evidence="3">ATCC 64411 / 73-15</strain>
    </source>
</reference>
<protein>
    <submittedName>
        <fullName evidence="1 2">Uncharacterized protein</fullName>
    </submittedName>
</protein>
<gene>
    <name evidence="1" type="ORF">MAPG_11737</name>
</gene>
<dbReference type="EMBL" id="GL877003">
    <property type="protein sequence ID" value="KLU92855.1"/>
    <property type="molecule type" value="Genomic_DNA"/>
</dbReference>
<dbReference type="STRING" id="644358.A0A0C4EG23"/>
<accession>A0A0C4EG23</accession>
<dbReference type="eggNOG" id="KOG1178">
    <property type="taxonomic scope" value="Eukaryota"/>
</dbReference>
<reference evidence="2" key="4">
    <citation type="journal article" date="2015" name="G3 (Bethesda)">
        <title>Genome sequences of three phytopathogenic species of the Magnaporthaceae family of fungi.</title>
        <authorList>
            <person name="Okagaki L.H."/>
            <person name="Nunes C.C."/>
            <person name="Sailsbery J."/>
            <person name="Clay B."/>
            <person name="Brown D."/>
            <person name="John T."/>
            <person name="Oh Y."/>
            <person name="Young N."/>
            <person name="Fitzgerald M."/>
            <person name="Haas B.J."/>
            <person name="Zeng Q."/>
            <person name="Young S."/>
            <person name="Adiconis X."/>
            <person name="Fan L."/>
            <person name="Levin J.Z."/>
            <person name="Mitchell T.K."/>
            <person name="Okubara P.A."/>
            <person name="Farman M.L."/>
            <person name="Kohn L.M."/>
            <person name="Birren B."/>
            <person name="Ma L.-J."/>
            <person name="Dean R.A."/>
        </authorList>
    </citation>
    <scope>NUCLEOTIDE SEQUENCE</scope>
    <source>
        <strain evidence="2">ATCC 64411 / 73-15</strain>
    </source>
</reference>
<dbReference type="Proteomes" id="UP000011715">
    <property type="component" value="Unassembled WGS sequence"/>
</dbReference>
<dbReference type="EnsemblFungi" id="MAPG_11737T0">
    <property type="protein sequence ID" value="MAPG_11737T0"/>
    <property type="gene ID" value="MAPG_11737"/>
</dbReference>
<dbReference type="VEuPathDB" id="FungiDB:MAPG_11737"/>
<keyword evidence="3" id="KW-1185">Reference proteome</keyword>
<proteinExistence type="predicted"/>